<feature type="region of interest" description="Disordered" evidence="1">
    <location>
        <begin position="61"/>
        <end position="97"/>
    </location>
</feature>
<dbReference type="EMBL" id="KL197710">
    <property type="protein sequence ID" value="KDQ62962.1"/>
    <property type="molecule type" value="Genomic_DNA"/>
</dbReference>
<proteinExistence type="predicted"/>
<dbReference type="HOGENOM" id="CLU_135765_2_0_1"/>
<dbReference type="AlphaFoldDB" id="A0A067QHJ4"/>
<dbReference type="OrthoDB" id="3358750at2759"/>
<sequence>MSSGAMQSKVGNPQVYEDGDQRTSKGGAEAPARFEAGQNNAHDQIDSKDERTIANRLAQAEKVAADERQRSKRVDDPLAPAQAHGNEPSKGAKIDAELQAEEEEYLRNKKGS</sequence>
<evidence type="ECO:0000313" key="2">
    <source>
        <dbReference type="EMBL" id="KDQ62962.1"/>
    </source>
</evidence>
<organism evidence="2 3">
    <name type="scientific">Jaapia argillacea MUCL 33604</name>
    <dbReference type="NCBI Taxonomy" id="933084"/>
    <lineage>
        <taxon>Eukaryota</taxon>
        <taxon>Fungi</taxon>
        <taxon>Dikarya</taxon>
        <taxon>Basidiomycota</taxon>
        <taxon>Agaricomycotina</taxon>
        <taxon>Agaricomycetes</taxon>
        <taxon>Agaricomycetidae</taxon>
        <taxon>Jaapiales</taxon>
        <taxon>Jaapiaceae</taxon>
        <taxon>Jaapia</taxon>
    </lineage>
</organism>
<name>A0A067QHJ4_9AGAM</name>
<gene>
    <name evidence="2" type="ORF">JAAARDRAFT_28945</name>
</gene>
<dbReference type="PANTHER" id="PTHR39475:SF1">
    <property type="entry name" value="CONIDIATION-SPECIFIC PROTEIN 6"/>
    <property type="match status" value="1"/>
</dbReference>
<feature type="region of interest" description="Disordered" evidence="1">
    <location>
        <begin position="1"/>
        <end position="49"/>
    </location>
</feature>
<dbReference type="Proteomes" id="UP000027265">
    <property type="component" value="Unassembled WGS sequence"/>
</dbReference>
<dbReference type="InParanoid" id="A0A067QHJ4"/>
<evidence type="ECO:0000256" key="1">
    <source>
        <dbReference type="SAM" id="MobiDB-lite"/>
    </source>
</evidence>
<feature type="compositionally biased region" description="Basic and acidic residues" evidence="1">
    <location>
        <begin position="63"/>
        <end position="76"/>
    </location>
</feature>
<dbReference type="PANTHER" id="PTHR39475">
    <property type="entry name" value="CONIDIATION-SPECIFIC PROTEIN 6"/>
    <property type="match status" value="1"/>
</dbReference>
<feature type="compositionally biased region" description="Polar residues" evidence="1">
    <location>
        <begin position="1"/>
        <end position="11"/>
    </location>
</feature>
<keyword evidence="3" id="KW-1185">Reference proteome</keyword>
<evidence type="ECO:0000313" key="3">
    <source>
        <dbReference type="Proteomes" id="UP000027265"/>
    </source>
</evidence>
<reference evidence="3" key="1">
    <citation type="journal article" date="2014" name="Proc. Natl. Acad. Sci. U.S.A.">
        <title>Extensive sampling of basidiomycete genomes demonstrates inadequacy of the white-rot/brown-rot paradigm for wood decay fungi.</title>
        <authorList>
            <person name="Riley R."/>
            <person name="Salamov A.A."/>
            <person name="Brown D.W."/>
            <person name="Nagy L.G."/>
            <person name="Floudas D."/>
            <person name="Held B.W."/>
            <person name="Levasseur A."/>
            <person name="Lombard V."/>
            <person name="Morin E."/>
            <person name="Otillar R."/>
            <person name="Lindquist E.A."/>
            <person name="Sun H."/>
            <person name="LaButti K.M."/>
            <person name="Schmutz J."/>
            <person name="Jabbour D."/>
            <person name="Luo H."/>
            <person name="Baker S.E."/>
            <person name="Pisabarro A.G."/>
            <person name="Walton J.D."/>
            <person name="Blanchette R.A."/>
            <person name="Henrissat B."/>
            <person name="Martin F."/>
            <person name="Cullen D."/>
            <person name="Hibbett D.S."/>
            <person name="Grigoriev I.V."/>
        </authorList>
    </citation>
    <scope>NUCLEOTIDE SEQUENCE [LARGE SCALE GENOMIC DNA]</scope>
    <source>
        <strain evidence="3">MUCL 33604</strain>
    </source>
</reference>
<protein>
    <submittedName>
        <fullName evidence="2">Uncharacterized protein</fullName>
    </submittedName>
</protein>
<accession>A0A067QHJ4</accession>